<dbReference type="Pfam" id="PF03466">
    <property type="entry name" value="LysR_substrate"/>
    <property type="match status" value="1"/>
</dbReference>
<dbReference type="CDD" id="cd08422">
    <property type="entry name" value="PBP2_CrgA_like"/>
    <property type="match status" value="1"/>
</dbReference>
<feature type="domain" description="HTH lysR-type" evidence="5">
    <location>
        <begin position="12"/>
        <end position="69"/>
    </location>
</feature>
<name>A0ABU2AFF7_9BURK</name>
<dbReference type="Proteomes" id="UP001180825">
    <property type="component" value="Unassembled WGS sequence"/>
</dbReference>
<dbReference type="Pfam" id="PF00126">
    <property type="entry name" value="HTH_1"/>
    <property type="match status" value="1"/>
</dbReference>
<dbReference type="Gene3D" id="1.10.10.10">
    <property type="entry name" value="Winged helix-like DNA-binding domain superfamily/Winged helix DNA-binding domain"/>
    <property type="match status" value="1"/>
</dbReference>
<dbReference type="InterPro" id="IPR005119">
    <property type="entry name" value="LysR_subst-bd"/>
</dbReference>
<dbReference type="InterPro" id="IPR058163">
    <property type="entry name" value="LysR-type_TF_proteobact-type"/>
</dbReference>
<evidence type="ECO:0000256" key="4">
    <source>
        <dbReference type="ARBA" id="ARBA00023163"/>
    </source>
</evidence>
<evidence type="ECO:0000259" key="5">
    <source>
        <dbReference type="PROSITE" id="PS50931"/>
    </source>
</evidence>
<reference evidence="6 7" key="1">
    <citation type="submission" date="2023-07" db="EMBL/GenBank/DDBJ databases">
        <title>Sorghum-associated microbial communities from plants grown in Nebraska, USA.</title>
        <authorList>
            <person name="Schachtman D."/>
        </authorList>
    </citation>
    <scope>NUCLEOTIDE SEQUENCE [LARGE SCALE GENOMIC DNA]</scope>
    <source>
        <strain evidence="6 7">BE316</strain>
    </source>
</reference>
<dbReference type="EMBL" id="JAVDXV010000011">
    <property type="protein sequence ID" value="MDR7335815.1"/>
    <property type="molecule type" value="Genomic_DNA"/>
</dbReference>
<keyword evidence="7" id="KW-1185">Reference proteome</keyword>
<evidence type="ECO:0000313" key="6">
    <source>
        <dbReference type="EMBL" id="MDR7335815.1"/>
    </source>
</evidence>
<comment type="similarity">
    <text evidence="1">Belongs to the LysR transcriptional regulatory family.</text>
</comment>
<dbReference type="GO" id="GO:0003677">
    <property type="term" value="F:DNA binding"/>
    <property type="evidence" value="ECO:0007669"/>
    <property type="project" value="UniProtKB-KW"/>
</dbReference>
<sequence>MIRKQIDTMAFNELRAIAVFTKAAELGSLRQAGVSQGITPQAASQALTQLEAHLGVRLFHRTTRRLSLTEEGGRFLSAATPGLQALQRALHGARLGRDAIAGPLRIAAPRSIMLPVLWPVLEAFCARHPDVEPDVQLDDRIGDWVAERVDVGFRAGSPPGDGVIARHLLPLQLIVCASPGYIARHGAPRSIDELASHRCSGFRHPSTGKVMPWEFAVDGEIVARDIASVVLTNDVELEANAVVAGQCIGQLVGVTAAPLIRAGRLVPLLTAHVTQHLGLYLYYGSRVAQPARVRAFIDLAVQQVAGSTEWVLSAQELAAATKRRTRRG</sequence>
<dbReference type="Gene3D" id="3.40.190.290">
    <property type="match status" value="1"/>
</dbReference>
<dbReference type="InterPro" id="IPR000847">
    <property type="entry name" value="LysR_HTH_N"/>
</dbReference>
<dbReference type="InterPro" id="IPR036388">
    <property type="entry name" value="WH-like_DNA-bd_sf"/>
</dbReference>
<organism evidence="6 7">
    <name type="scientific">Roseateles asaccharophilus</name>
    <dbReference type="NCBI Taxonomy" id="582607"/>
    <lineage>
        <taxon>Bacteria</taxon>
        <taxon>Pseudomonadati</taxon>
        <taxon>Pseudomonadota</taxon>
        <taxon>Betaproteobacteria</taxon>
        <taxon>Burkholderiales</taxon>
        <taxon>Sphaerotilaceae</taxon>
        <taxon>Roseateles</taxon>
    </lineage>
</organism>
<dbReference type="PANTHER" id="PTHR30537">
    <property type="entry name" value="HTH-TYPE TRANSCRIPTIONAL REGULATOR"/>
    <property type="match status" value="1"/>
</dbReference>
<dbReference type="InterPro" id="IPR036390">
    <property type="entry name" value="WH_DNA-bd_sf"/>
</dbReference>
<gene>
    <name evidence="6" type="ORF">J2X21_004982</name>
</gene>
<dbReference type="PROSITE" id="PS50931">
    <property type="entry name" value="HTH_LYSR"/>
    <property type="match status" value="1"/>
</dbReference>
<keyword evidence="2" id="KW-0805">Transcription regulation</keyword>
<accession>A0ABU2AFF7</accession>
<keyword evidence="3 6" id="KW-0238">DNA-binding</keyword>
<evidence type="ECO:0000256" key="1">
    <source>
        <dbReference type="ARBA" id="ARBA00009437"/>
    </source>
</evidence>
<dbReference type="SUPFAM" id="SSF46785">
    <property type="entry name" value="Winged helix' DNA-binding domain"/>
    <property type="match status" value="1"/>
</dbReference>
<dbReference type="PANTHER" id="PTHR30537:SF5">
    <property type="entry name" value="HTH-TYPE TRANSCRIPTIONAL ACTIVATOR TTDR-RELATED"/>
    <property type="match status" value="1"/>
</dbReference>
<keyword evidence="4" id="KW-0804">Transcription</keyword>
<protein>
    <submittedName>
        <fullName evidence="6">DNA-binding transcriptional LysR family regulator</fullName>
    </submittedName>
</protein>
<comment type="caution">
    <text evidence="6">The sequence shown here is derived from an EMBL/GenBank/DDBJ whole genome shotgun (WGS) entry which is preliminary data.</text>
</comment>
<evidence type="ECO:0000313" key="7">
    <source>
        <dbReference type="Proteomes" id="UP001180825"/>
    </source>
</evidence>
<proteinExistence type="inferred from homology"/>
<dbReference type="SUPFAM" id="SSF53850">
    <property type="entry name" value="Periplasmic binding protein-like II"/>
    <property type="match status" value="1"/>
</dbReference>
<evidence type="ECO:0000256" key="2">
    <source>
        <dbReference type="ARBA" id="ARBA00023015"/>
    </source>
</evidence>
<evidence type="ECO:0000256" key="3">
    <source>
        <dbReference type="ARBA" id="ARBA00023125"/>
    </source>
</evidence>